<reference evidence="2 3" key="1">
    <citation type="journal article" date="2018" name="Nat. Ecol. Evol.">
        <title>Pezizomycetes genomes reveal the molecular basis of ectomycorrhizal truffle lifestyle.</title>
        <authorList>
            <person name="Murat C."/>
            <person name="Payen T."/>
            <person name="Noel B."/>
            <person name="Kuo A."/>
            <person name="Morin E."/>
            <person name="Chen J."/>
            <person name="Kohler A."/>
            <person name="Krizsan K."/>
            <person name="Balestrini R."/>
            <person name="Da Silva C."/>
            <person name="Montanini B."/>
            <person name="Hainaut M."/>
            <person name="Levati E."/>
            <person name="Barry K.W."/>
            <person name="Belfiori B."/>
            <person name="Cichocki N."/>
            <person name="Clum A."/>
            <person name="Dockter R.B."/>
            <person name="Fauchery L."/>
            <person name="Guy J."/>
            <person name="Iotti M."/>
            <person name="Le Tacon F."/>
            <person name="Lindquist E.A."/>
            <person name="Lipzen A."/>
            <person name="Malagnac F."/>
            <person name="Mello A."/>
            <person name="Molinier V."/>
            <person name="Miyauchi S."/>
            <person name="Poulain J."/>
            <person name="Riccioni C."/>
            <person name="Rubini A."/>
            <person name="Sitrit Y."/>
            <person name="Splivallo R."/>
            <person name="Traeger S."/>
            <person name="Wang M."/>
            <person name="Zifcakova L."/>
            <person name="Wipf D."/>
            <person name="Zambonelli A."/>
            <person name="Paolocci F."/>
            <person name="Nowrousian M."/>
            <person name="Ottonello S."/>
            <person name="Baldrian P."/>
            <person name="Spatafora J.W."/>
            <person name="Henrissat B."/>
            <person name="Nagy L.G."/>
            <person name="Aury J.M."/>
            <person name="Wincker P."/>
            <person name="Grigoriev I.V."/>
            <person name="Bonfante P."/>
            <person name="Martin F.M."/>
        </authorList>
    </citation>
    <scope>NUCLEOTIDE SEQUENCE [LARGE SCALE GENOMIC DNA]</scope>
    <source>
        <strain evidence="2 3">ATCC MYA-4762</strain>
    </source>
</reference>
<evidence type="ECO:0000256" key="1">
    <source>
        <dbReference type="SAM" id="MobiDB-lite"/>
    </source>
</evidence>
<evidence type="ECO:0000313" key="3">
    <source>
        <dbReference type="Proteomes" id="UP000267821"/>
    </source>
</evidence>
<dbReference type="AlphaFoldDB" id="A0A3N4LI80"/>
<dbReference type="Proteomes" id="UP000267821">
    <property type="component" value="Unassembled WGS sequence"/>
</dbReference>
<feature type="compositionally biased region" description="Acidic residues" evidence="1">
    <location>
        <begin position="124"/>
        <end position="136"/>
    </location>
</feature>
<keyword evidence="3" id="KW-1185">Reference proteome</keyword>
<feature type="compositionally biased region" description="Basic and acidic residues" evidence="1">
    <location>
        <begin position="163"/>
        <end position="172"/>
    </location>
</feature>
<proteinExistence type="predicted"/>
<name>A0A3N4LI80_9PEZI</name>
<dbReference type="InParanoid" id="A0A3N4LI80"/>
<gene>
    <name evidence="2" type="ORF">L211DRAFT_850623</name>
</gene>
<feature type="compositionally biased region" description="Acidic residues" evidence="1">
    <location>
        <begin position="211"/>
        <end position="221"/>
    </location>
</feature>
<sequence>MASTAWEKGPKIDLCHYWVEELKLKEVDPDTKKMKAHVLQMIKKYTTAKKLELSTEFGNLKDITKVKGKIVSFTKTTMDQLLEIYRVSKILDTKLRERYMNSISAIIEIIRKGLREAEMLLDREEEDLDSSPDLESEVSLQKKAQSKANVPISLERATKVSGIKKEKGRDTPQESQVAELTPGAPWKLGVPGSKGYLDLKAAGKRIHAESDSDEKEEEPDDEASHQRKGTKKKKSGTSKLGLEDLVNIYREDNKVEVQRIETAKLK</sequence>
<evidence type="ECO:0000313" key="2">
    <source>
        <dbReference type="EMBL" id="RPB22607.1"/>
    </source>
</evidence>
<protein>
    <submittedName>
        <fullName evidence="2">Uncharacterized protein</fullName>
    </submittedName>
</protein>
<feature type="compositionally biased region" description="Basic residues" evidence="1">
    <location>
        <begin position="226"/>
        <end position="236"/>
    </location>
</feature>
<accession>A0A3N4LI80</accession>
<organism evidence="2 3">
    <name type="scientific">Terfezia boudieri ATCC MYA-4762</name>
    <dbReference type="NCBI Taxonomy" id="1051890"/>
    <lineage>
        <taxon>Eukaryota</taxon>
        <taxon>Fungi</taxon>
        <taxon>Dikarya</taxon>
        <taxon>Ascomycota</taxon>
        <taxon>Pezizomycotina</taxon>
        <taxon>Pezizomycetes</taxon>
        <taxon>Pezizales</taxon>
        <taxon>Pezizaceae</taxon>
        <taxon>Terfezia</taxon>
    </lineage>
</organism>
<feature type="region of interest" description="Disordered" evidence="1">
    <location>
        <begin position="124"/>
        <end position="245"/>
    </location>
</feature>
<dbReference type="EMBL" id="ML121551">
    <property type="protein sequence ID" value="RPB22607.1"/>
    <property type="molecule type" value="Genomic_DNA"/>
</dbReference>